<evidence type="ECO:0000313" key="2">
    <source>
        <dbReference type="EnsemblMetazoa" id="HelroP178958"/>
    </source>
</evidence>
<evidence type="ECO:0000313" key="3">
    <source>
        <dbReference type="Proteomes" id="UP000015101"/>
    </source>
</evidence>
<protein>
    <submittedName>
        <fullName evidence="1 2">Uncharacterized protein</fullName>
    </submittedName>
</protein>
<reference evidence="3" key="1">
    <citation type="submission" date="2012-12" db="EMBL/GenBank/DDBJ databases">
        <authorList>
            <person name="Hellsten U."/>
            <person name="Grimwood J."/>
            <person name="Chapman J.A."/>
            <person name="Shapiro H."/>
            <person name="Aerts A."/>
            <person name="Otillar R.P."/>
            <person name="Terry A.Y."/>
            <person name="Boore J.L."/>
            <person name="Simakov O."/>
            <person name="Marletaz F."/>
            <person name="Cho S.-J."/>
            <person name="Edsinger-Gonzales E."/>
            <person name="Havlak P."/>
            <person name="Kuo D.-H."/>
            <person name="Larsson T."/>
            <person name="Lv J."/>
            <person name="Arendt D."/>
            <person name="Savage R."/>
            <person name="Osoegawa K."/>
            <person name="de Jong P."/>
            <person name="Lindberg D.R."/>
            <person name="Seaver E.C."/>
            <person name="Weisblat D.A."/>
            <person name="Putnam N.H."/>
            <person name="Grigoriev I.V."/>
            <person name="Rokhsar D.S."/>
        </authorList>
    </citation>
    <scope>NUCLEOTIDE SEQUENCE</scope>
</reference>
<dbReference type="PANTHER" id="PTHR24269">
    <property type="entry name" value="KREMEN PROTEIN"/>
    <property type="match status" value="1"/>
</dbReference>
<proteinExistence type="predicted"/>
<dbReference type="Proteomes" id="UP000015101">
    <property type="component" value="Unassembled WGS sequence"/>
</dbReference>
<reference evidence="1 3" key="2">
    <citation type="journal article" date="2013" name="Nature">
        <title>Insights into bilaterian evolution from three spiralian genomes.</title>
        <authorList>
            <person name="Simakov O."/>
            <person name="Marletaz F."/>
            <person name="Cho S.J."/>
            <person name="Edsinger-Gonzales E."/>
            <person name="Havlak P."/>
            <person name="Hellsten U."/>
            <person name="Kuo D.H."/>
            <person name="Larsson T."/>
            <person name="Lv J."/>
            <person name="Arendt D."/>
            <person name="Savage R."/>
            <person name="Osoegawa K."/>
            <person name="de Jong P."/>
            <person name="Grimwood J."/>
            <person name="Chapman J.A."/>
            <person name="Shapiro H."/>
            <person name="Aerts A."/>
            <person name="Otillar R.P."/>
            <person name="Terry A.Y."/>
            <person name="Boore J.L."/>
            <person name="Grigoriev I.V."/>
            <person name="Lindberg D.R."/>
            <person name="Seaver E.C."/>
            <person name="Weisblat D.A."/>
            <person name="Putnam N.H."/>
            <person name="Rokhsar D.S."/>
        </authorList>
    </citation>
    <scope>NUCLEOTIDE SEQUENCE</scope>
</reference>
<dbReference type="CTD" id="20207037"/>
<name>T1FDY8_HELRO</name>
<dbReference type="HOGENOM" id="CLU_984409_0_0_1"/>
<dbReference type="EnsemblMetazoa" id="HelroT178958">
    <property type="protein sequence ID" value="HelroP178958"/>
    <property type="gene ID" value="HelroG178958"/>
</dbReference>
<dbReference type="GO" id="GO:0004888">
    <property type="term" value="F:transmembrane signaling receptor activity"/>
    <property type="evidence" value="ECO:0000318"/>
    <property type="project" value="GO_Central"/>
</dbReference>
<dbReference type="AlphaFoldDB" id="T1FDY8"/>
<gene>
    <name evidence="2" type="primary">20207037</name>
    <name evidence="1" type="ORF">HELRODRAFT_178958</name>
</gene>
<organism evidence="2 3">
    <name type="scientific">Helobdella robusta</name>
    <name type="common">Californian leech</name>
    <dbReference type="NCBI Taxonomy" id="6412"/>
    <lineage>
        <taxon>Eukaryota</taxon>
        <taxon>Metazoa</taxon>
        <taxon>Spiralia</taxon>
        <taxon>Lophotrochozoa</taxon>
        <taxon>Annelida</taxon>
        <taxon>Clitellata</taxon>
        <taxon>Hirudinea</taxon>
        <taxon>Rhynchobdellida</taxon>
        <taxon>Glossiphoniidae</taxon>
        <taxon>Helobdella</taxon>
    </lineage>
</organism>
<reference evidence="2" key="3">
    <citation type="submission" date="2015-06" db="UniProtKB">
        <authorList>
            <consortium name="EnsemblMetazoa"/>
        </authorList>
    </citation>
    <scope>IDENTIFICATION</scope>
</reference>
<keyword evidence="3" id="KW-1185">Reference proteome</keyword>
<dbReference type="GO" id="GO:0007165">
    <property type="term" value="P:signal transduction"/>
    <property type="evidence" value="ECO:0000318"/>
    <property type="project" value="GO_Central"/>
</dbReference>
<accession>T1FDY8</accession>
<dbReference type="RefSeq" id="XP_009026079.1">
    <property type="nucleotide sequence ID" value="XM_009027831.1"/>
</dbReference>
<dbReference type="InParanoid" id="T1FDY8"/>
<dbReference type="KEGG" id="hro:HELRODRAFT_178958"/>
<dbReference type="GO" id="GO:0005886">
    <property type="term" value="C:plasma membrane"/>
    <property type="evidence" value="ECO:0000318"/>
    <property type="project" value="GO_Central"/>
</dbReference>
<dbReference type="InterPro" id="IPR051836">
    <property type="entry name" value="Kremen_rcpt"/>
</dbReference>
<dbReference type="EMBL" id="AMQM01006658">
    <property type="status" value="NOT_ANNOTATED_CDS"/>
    <property type="molecule type" value="Genomic_DNA"/>
</dbReference>
<dbReference type="PANTHER" id="PTHR24269:SF16">
    <property type="entry name" value="PROTEIN SLG1"/>
    <property type="match status" value="1"/>
</dbReference>
<dbReference type="GeneID" id="20207037"/>
<evidence type="ECO:0000313" key="1">
    <source>
        <dbReference type="EMBL" id="ESN95777.1"/>
    </source>
</evidence>
<dbReference type="EMBL" id="KB097502">
    <property type="protein sequence ID" value="ESN95777.1"/>
    <property type="molecule type" value="Genomic_DNA"/>
</dbReference>
<sequence>MACKNEKGKTCGSDDTFSLYKRRNLFNHRNNPVNYHFCMNEEEISSGCQAGQCMAGWTGEFCDKRDCSEDKGACGPNATCRSFHRAESDITECQYPDNYGLNKNGELQEVGSVMTSKLEYIGCFALVVHSLVRPVYSRVLCERFCVDIPSTYLIGLSRRKHNLDRTRYQELESLVPIYRYRKCEKSDADINPNIYDQNRAGFIGRVLTLEGRMCFCVEKASYPVSTKPAMLITHALIDAGSVVPDDAKVFNNLFSLTIELCMKICAENSLPLAYLTVTIFHIK</sequence>